<dbReference type="Gene3D" id="1.25.40.10">
    <property type="entry name" value="Tetratricopeptide repeat domain"/>
    <property type="match status" value="1"/>
</dbReference>
<proteinExistence type="predicted"/>
<dbReference type="OrthoDB" id="10651019at2759"/>
<dbReference type="EMBL" id="CAJNIZ010008657">
    <property type="protein sequence ID" value="CAE7269798.1"/>
    <property type="molecule type" value="Genomic_DNA"/>
</dbReference>
<evidence type="ECO:0000313" key="2">
    <source>
        <dbReference type="Proteomes" id="UP000649617"/>
    </source>
</evidence>
<gene>
    <name evidence="1" type="ORF">SPIL2461_LOCUS5906</name>
</gene>
<keyword evidence="2" id="KW-1185">Reference proteome</keyword>
<protein>
    <submittedName>
        <fullName evidence="1">Uncharacterized protein</fullName>
    </submittedName>
</protein>
<sequence length="126" mass="13298">METKFCSAESDPRTLADFPFAASLGAAASLRDLKAAEEWFGRCIAARGAVDAVAMGAVIGAASKDANPRAAAERWFARVSKFHINPSIVMFGGLLTAAANASDFQAANLWTQRILGCCSRACDLQL</sequence>
<dbReference type="AlphaFoldDB" id="A0A812MYN0"/>
<evidence type="ECO:0000313" key="1">
    <source>
        <dbReference type="EMBL" id="CAE7269798.1"/>
    </source>
</evidence>
<reference evidence="1" key="1">
    <citation type="submission" date="2021-02" db="EMBL/GenBank/DDBJ databases">
        <authorList>
            <person name="Dougan E. K."/>
            <person name="Rhodes N."/>
            <person name="Thang M."/>
            <person name="Chan C."/>
        </authorList>
    </citation>
    <scope>NUCLEOTIDE SEQUENCE</scope>
</reference>
<organism evidence="1 2">
    <name type="scientific">Symbiodinium pilosum</name>
    <name type="common">Dinoflagellate</name>
    <dbReference type="NCBI Taxonomy" id="2952"/>
    <lineage>
        <taxon>Eukaryota</taxon>
        <taxon>Sar</taxon>
        <taxon>Alveolata</taxon>
        <taxon>Dinophyceae</taxon>
        <taxon>Suessiales</taxon>
        <taxon>Symbiodiniaceae</taxon>
        <taxon>Symbiodinium</taxon>
    </lineage>
</organism>
<accession>A0A812MYN0</accession>
<dbReference type="Proteomes" id="UP000649617">
    <property type="component" value="Unassembled WGS sequence"/>
</dbReference>
<name>A0A812MYN0_SYMPI</name>
<comment type="caution">
    <text evidence="1">The sequence shown here is derived from an EMBL/GenBank/DDBJ whole genome shotgun (WGS) entry which is preliminary data.</text>
</comment>
<dbReference type="InterPro" id="IPR011990">
    <property type="entry name" value="TPR-like_helical_dom_sf"/>
</dbReference>